<evidence type="ECO:0000313" key="12">
    <source>
        <dbReference type="EMBL" id="TQI94461.1"/>
    </source>
</evidence>
<dbReference type="CDD" id="cd00833">
    <property type="entry name" value="PKS"/>
    <property type="match status" value="1"/>
</dbReference>
<dbReference type="InterPro" id="IPR016039">
    <property type="entry name" value="Thiolase-like"/>
</dbReference>
<dbReference type="SUPFAM" id="SSF50129">
    <property type="entry name" value="GroES-like"/>
    <property type="match status" value="1"/>
</dbReference>
<reference evidence="12 13" key="1">
    <citation type="submission" date="2019-06" db="EMBL/GenBank/DDBJ databases">
        <title>Sequencing the genomes of 1000 actinobacteria strains.</title>
        <authorList>
            <person name="Klenk H.-P."/>
        </authorList>
    </citation>
    <scope>NUCLEOTIDE SEQUENCE [LARGE SCALE GENOMIC DNA]</scope>
    <source>
        <strain evidence="12 13">DSM 45679</strain>
    </source>
</reference>
<dbReference type="Pfam" id="PF08240">
    <property type="entry name" value="ADH_N"/>
    <property type="match status" value="1"/>
</dbReference>
<dbReference type="Pfam" id="PF00107">
    <property type="entry name" value="ADH_zinc_N"/>
    <property type="match status" value="1"/>
</dbReference>
<dbReference type="Gene3D" id="3.40.366.10">
    <property type="entry name" value="Malonyl-Coenzyme A Acyl Carrier Protein, domain 2"/>
    <property type="match status" value="1"/>
</dbReference>
<dbReference type="PROSITE" id="PS50075">
    <property type="entry name" value="CARRIER"/>
    <property type="match status" value="1"/>
</dbReference>
<dbReference type="Gene3D" id="3.10.129.110">
    <property type="entry name" value="Polyketide synthase dehydratase"/>
    <property type="match status" value="1"/>
</dbReference>
<sequence length="2460" mass="264065">MRTMVDRIAVVGLSCRLPGGITTVDELWAALSEGRELVGDPPPDRFDTRRFQDANPVRPAKSYTFAGGFLDDIAGFDAEYFGISPREASRIDPQQRLLLEMAVEACDDAGLPREAVAGSDTGVFVGASSPDYGGMQTSSPETIDPYTNSGMALSNTANRISYALDLHGPSVKVDTACASSLNAVHLACQYLRHGEGGLALAAGVNVLLNPYIYIGFAKATILSPSGRCRPFSAKADGYVRAEGGGVVVLKRLTDAVADGDRIHGVIVASGTNSDGRTAGLVLPSAETQEALLREVYARAELEPADLAYLEAHGTGTPIGDPIECQAIGGALATGRAAETPLPIGSIKGNLGHLEPASGMAGLLKALLVLRYRTIPPAPASDPLSTEIDFAELGIDPVLHRRALEPGAGSLVGVNSFGFGGTNTHVVLAPAAEREPRADRPAAPLPITVSARSADALGAAVRRFGARLAEAGPDSHYDLAYTSCLRRSRHPHRAVFLADTSAVAAERMLDENAPWRQYQQQAVPHGRIAFAFSGNGSQWPRMGADLIEAEPVFRRAVQRVDAVFAPKAGWSLLDEFEVDTAPAGGSGMDDTEIAQPALFAVQVAIVELLAQHGIRPDAVYGHSVGEITAAYLAGVLDLEQALEVVLVRSQEQAATAGLGRMAAVALGRAEIEPLLTGDLELAAVNSGRDVTVAGPPSAVRELVARLAERDVFCQPLGLDYAFHSGIMDPIRRPLLERLTGLHPKPAEILLVSTVTGGPVNGTELDASYWWRNVREPVRFAEATAELLESGCDTLVEIGPHPVLLPYLRRAESAGPIATIGTLRRDVGGRECVRGAVESVLAAGPPAGCERYFPVRGRVVDLPPYPWRREPHWHGDQYWWAGVPGPVDHPLLGDRAAVPEPTWESTVDSAALPWLTDHQVDGAAILPAAGYVEMALAAGRRVHEAPVELGELHILRPLALPEEDAPAPRLRAALSEEDGVFRISSRATGKHPWQNHARTRVRTLLGSAPAALDLAELRRGIAAEGQHVDAAGHYADARRLGVDYGSAFQVLTEAWATHGTVLARYDCRHLDLDEYETHPAWLDAALQAAIPLGRALGRWRTFLPVAIGRVRRWLPPTATGAILLVARRGSEYELALDATITDEAGTILVELSDCRLMRVPSEATEPPARRTVEPRAAPRPGPLPAVEFGSGPVVAAARESIGEFGRTRAEDVVCYLPGVKAMTAAFAARAFAELLGGATVFFTEDLLGAGVRPGYGRLLDRLSVLAHDHGHLGWLGELHGSTRWRLAGRAEPERLFGDLVWDYPEAATHLTLVARAGRHLVGVLTGQVDPIELVFPDSGADTITHFYDIAPTLRPFNKGAVEIVRAMVRNWPSSRPLRVLEIGAGTGGLTAAVLPELPRDRTRYVCTDITELFLAPAASRFAAYDFVEYHRFDLDQDPTEQGFVDGEFDLILAGLAVHVAKDLRRTLPGLARLLGAGGRLVLVEPHDVDLLCLPFGLFEQFWVTEDRDLRPNSPLLPVDQWTELLRTTGFRAVSDTACAQPPGDRVSIIVAERADPAASVIEPPRRGGSWFLLVDDPADRDLGRRLVERLNTTGATARMAEPATDPERWLALFGQDPDVRVVFLLGESVAENGSAAAVTTYRFQVACAVAEACNELAVDSSAGLWVVSRSADTVGPPAELSRPVDAAFWGATRVLASEYPRLTVRRVCMPRGEGEADRLTAELLDPDPDDEIILTAHGRFVPRLVEHAAPAGSAEGYRLRLRDRGPDYRLAWTQVDAPEPGPHQVVVSVRAAAINYRDTLLAVGMLPEWMVAGGMLGADLGFECSGIIAAVGAEVTAFRPGDRVLAFVPNAFASHVLADASVVGHLPGDLDYAEAVTMPVAYLTVHYGLRQLAQLEPGETVLVHGAAGAVGLAALRCARDAGATVIATAGTEEKRDFLRLLGVEQVYDSRGLDFAERIREAAGGHGVDVVLNSLAGEAITRSLELLRPGGRFVELGKRDIYLDQNVSLLPFRNNVSFFGVDIDQLARHRPRALARQYREMLDRVRDGVYRPLPYRAFPAARIAEAFRTVQHSRHIGKVVITFEEPPPVERRPRPLRLDPAATYLVTGGLSGLGGATASWLAERGARHLALLGRRGAGTAEAAAILEGLAARGVTATPYAVDVTDVDAMRATIESIDGTGKPLRGVVHAAMALDDGNSKDLTPERFRVALEPKMAGAMILDRLTEGRELDLFLLYSSASALVGNAGQANYCAGNLALEALCRDRGRRGLPATAVALGPIREVGYVARSEATTKLLERAGLGFIGQEEVFTAIDELIGRDGAVAIVMRRYSALLRLFPHLTTPRLGELTGAEEDLTDVADLLAELRRLPLEEAVPKLEDTIVWMVADSLGIAPERVDRTRPLDQLGVDSLMAAELVSKMRRRVGTELPIMRVLSSGDISELSRALVKWLQSASSSDLPEELRSS</sequence>
<feature type="domain" description="PKS/mFAS DH" evidence="11">
    <location>
        <begin position="887"/>
        <end position="1163"/>
    </location>
</feature>
<keyword evidence="4" id="KW-0521">NADP</keyword>
<evidence type="ECO:0000256" key="1">
    <source>
        <dbReference type="ARBA" id="ARBA00022450"/>
    </source>
</evidence>
<dbReference type="SMART" id="SM00825">
    <property type="entry name" value="PKS_KS"/>
    <property type="match status" value="1"/>
</dbReference>
<keyword evidence="3 12" id="KW-0808">Transferase</keyword>
<dbReference type="Pfam" id="PF08242">
    <property type="entry name" value="Methyltransf_12"/>
    <property type="match status" value="1"/>
</dbReference>
<dbReference type="InterPro" id="IPR020843">
    <property type="entry name" value="ER"/>
</dbReference>
<dbReference type="InterPro" id="IPR050091">
    <property type="entry name" value="PKS_NRPS_Biosynth_Enz"/>
</dbReference>
<evidence type="ECO:0000256" key="8">
    <source>
        <dbReference type="SAM" id="MobiDB-lite"/>
    </source>
</evidence>
<evidence type="ECO:0000256" key="6">
    <source>
        <dbReference type="ARBA" id="ARBA00023315"/>
    </source>
</evidence>
<dbReference type="EMBL" id="VFML01000002">
    <property type="protein sequence ID" value="TQI94461.1"/>
    <property type="molecule type" value="Genomic_DNA"/>
</dbReference>
<dbReference type="InterPro" id="IPR013968">
    <property type="entry name" value="PKS_KR"/>
</dbReference>
<evidence type="ECO:0000259" key="10">
    <source>
        <dbReference type="PROSITE" id="PS52004"/>
    </source>
</evidence>
<feature type="region of interest" description="N-terminal hotdog fold" evidence="7">
    <location>
        <begin position="887"/>
        <end position="1006"/>
    </location>
</feature>
<keyword evidence="1" id="KW-0596">Phosphopantetheine</keyword>
<dbReference type="PROSITE" id="PS52019">
    <property type="entry name" value="PKS_MFAS_DH"/>
    <property type="match status" value="1"/>
</dbReference>
<dbReference type="Gene3D" id="3.30.70.3290">
    <property type="match status" value="1"/>
</dbReference>
<dbReference type="Pfam" id="PF14765">
    <property type="entry name" value="PS-DH"/>
    <property type="match status" value="1"/>
</dbReference>
<keyword evidence="5" id="KW-0511">Multifunctional enzyme</keyword>
<dbReference type="InterPro" id="IPR020806">
    <property type="entry name" value="PKS_PP-bd"/>
</dbReference>
<gene>
    <name evidence="12" type="ORF">FB471_6626</name>
</gene>
<dbReference type="InterPro" id="IPR018201">
    <property type="entry name" value="Ketoacyl_synth_AS"/>
</dbReference>
<dbReference type="InterPro" id="IPR020807">
    <property type="entry name" value="PKS_DH"/>
</dbReference>
<dbReference type="SUPFAM" id="SSF55048">
    <property type="entry name" value="Probable ACP-binding domain of malonyl-CoA ACP transacylase"/>
    <property type="match status" value="1"/>
</dbReference>
<dbReference type="Pfam" id="PF02801">
    <property type="entry name" value="Ketoacyl-synt_C"/>
    <property type="match status" value="1"/>
</dbReference>
<dbReference type="CDD" id="cd02440">
    <property type="entry name" value="AdoMet_MTases"/>
    <property type="match status" value="1"/>
</dbReference>
<evidence type="ECO:0000256" key="4">
    <source>
        <dbReference type="ARBA" id="ARBA00022857"/>
    </source>
</evidence>
<dbReference type="SUPFAM" id="SSF52151">
    <property type="entry name" value="FabD/lysophospholipase-like"/>
    <property type="match status" value="1"/>
</dbReference>
<evidence type="ECO:0000259" key="9">
    <source>
        <dbReference type="PROSITE" id="PS50075"/>
    </source>
</evidence>
<dbReference type="CDD" id="cd05195">
    <property type="entry name" value="enoyl_red"/>
    <property type="match status" value="1"/>
</dbReference>
<dbReference type="Pfam" id="PF16197">
    <property type="entry name" value="KAsynt_C_assoc"/>
    <property type="match status" value="1"/>
</dbReference>
<accession>A0A542CUH2</accession>
<dbReference type="InterPro" id="IPR014030">
    <property type="entry name" value="Ketoacyl_synth_N"/>
</dbReference>
<feature type="domain" description="Carrier" evidence="9">
    <location>
        <begin position="2368"/>
        <end position="2445"/>
    </location>
</feature>
<dbReference type="Proteomes" id="UP000320876">
    <property type="component" value="Unassembled WGS sequence"/>
</dbReference>
<dbReference type="Gene3D" id="3.90.180.10">
    <property type="entry name" value="Medium-chain alcohol dehydrogenases, catalytic domain"/>
    <property type="match status" value="1"/>
</dbReference>
<feature type="active site" description="Proton acceptor; for dehydratase activity" evidence="7">
    <location>
        <position position="916"/>
    </location>
</feature>
<dbReference type="Pfam" id="PF08659">
    <property type="entry name" value="KR"/>
    <property type="match status" value="1"/>
</dbReference>
<dbReference type="SMART" id="SM00827">
    <property type="entry name" value="PKS_AT"/>
    <property type="match status" value="1"/>
</dbReference>
<dbReference type="InterPro" id="IPR009081">
    <property type="entry name" value="PP-bd_ACP"/>
</dbReference>
<dbReference type="InterPro" id="IPR001227">
    <property type="entry name" value="Ac_transferase_dom_sf"/>
</dbReference>
<dbReference type="FunFam" id="3.40.50.720:FF:000209">
    <property type="entry name" value="Polyketide synthase Pks12"/>
    <property type="match status" value="1"/>
</dbReference>
<dbReference type="InterPro" id="IPR057326">
    <property type="entry name" value="KR_dom"/>
</dbReference>
<dbReference type="InterPro" id="IPR013149">
    <property type="entry name" value="ADH-like_C"/>
</dbReference>
<dbReference type="Gene3D" id="1.10.1200.10">
    <property type="entry name" value="ACP-like"/>
    <property type="match status" value="1"/>
</dbReference>
<dbReference type="InterPro" id="IPR036291">
    <property type="entry name" value="NAD(P)-bd_dom_sf"/>
</dbReference>
<dbReference type="InterPro" id="IPR014043">
    <property type="entry name" value="Acyl_transferase_dom"/>
</dbReference>
<dbReference type="GO" id="GO:0031177">
    <property type="term" value="F:phosphopantetheine binding"/>
    <property type="evidence" value="ECO:0007669"/>
    <property type="project" value="InterPro"/>
</dbReference>
<dbReference type="InterPro" id="IPR049551">
    <property type="entry name" value="PKS_DH_C"/>
</dbReference>
<dbReference type="InterPro" id="IPR011032">
    <property type="entry name" value="GroES-like_sf"/>
</dbReference>
<dbReference type="PANTHER" id="PTHR43775:SF37">
    <property type="entry name" value="SI:DKEY-61P9.11"/>
    <property type="match status" value="1"/>
</dbReference>
<dbReference type="SMART" id="SM00826">
    <property type="entry name" value="PKS_DH"/>
    <property type="match status" value="1"/>
</dbReference>
<dbReference type="Pfam" id="PF21089">
    <property type="entry name" value="PKS_DH_N"/>
    <property type="match status" value="1"/>
</dbReference>
<dbReference type="OrthoDB" id="9778690at2"/>
<dbReference type="InterPro" id="IPR036736">
    <property type="entry name" value="ACP-like_sf"/>
</dbReference>
<dbReference type="SUPFAM" id="SSF53901">
    <property type="entry name" value="Thiolase-like"/>
    <property type="match status" value="1"/>
</dbReference>
<dbReference type="InterPro" id="IPR013217">
    <property type="entry name" value="Methyltransf_12"/>
</dbReference>
<dbReference type="InterPro" id="IPR014031">
    <property type="entry name" value="Ketoacyl_synth_C"/>
</dbReference>
<dbReference type="InterPro" id="IPR020841">
    <property type="entry name" value="PKS_Beta-ketoAc_synthase_dom"/>
</dbReference>
<dbReference type="InterPro" id="IPR049552">
    <property type="entry name" value="PKS_DH_N"/>
</dbReference>
<dbReference type="InterPro" id="IPR032821">
    <property type="entry name" value="PKS_assoc"/>
</dbReference>
<dbReference type="InterPro" id="IPR016035">
    <property type="entry name" value="Acyl_Trfase/lysoPLipase"/>
</dbReference>
<dbReference type="PANTHER" id="PTHR43775">
    <property type="entry name" value="FATTY ACID SYNTHASE"/>
    <property type="match status" value="1"/>
</dbReference>
<dbReference type="SUPFAM" id="SSF47336">
    <property type="entry name" value="ACP-like"/>
    <property type="match status" value="1"/>
</dbReference>
<dbReference type="SMART" id="SM00829">
    <property type="entry name" value="PKS_ER"/>
    <property type="match status" value="1"/>
</dbReference>
<dbReference type="SMART" id="SM00823">
    <property type="entry name" value="PKS_PP"/>
    <property type="match status" value="1"/>
</dbReference>
<dbReference type="SMART" id="SM00822">
    <property type="entry name" value="PKS_KR"/>
    <property type="match status" value="1"/>
</dbReference>
<dbReference type="InterPro" id="IPR006162">
    <property type="entry name" value="Ppantetheine_attach_site"/>
</dbReference>
<dbReference type="Gene3D" id="3.40.50.150">
    <property type="entry name" value="Vaccinia Virus protein VP39"/>
    <property type="match status" value="1"/>
</dbReference>
<keyword evidence="2" id="KW-0597">Phosphoprotein</keyword>
<dbReference type="SUPFAM" id="SSF53335">
    <property type="entry name" value="S-adenosyl-L-methionine-dependent methyltransferases"/>
    <property type="match status" value="1"/>
</dbReference>
<name>A0A542CUH2_AMYCI</name>
<evidence type="ECO:0000256" key="5">
    <source>
        <dbReference type="ARBA" id="ARBA00023268"/>
    </source>
</evidence>
<feature type="region of interest" description="C-terminal hotdog fold" evidence="7">
    <location>
        <begin position="1023"/>
        <end position="1163"/>
    </location>
</feature>
<dbReference type="InterPro" id="IPR029063">
    <property type="entry name" value="SAM-dependent_MTases_sf"/>
</dbReference>
<dbReference type="InterPro" id="IPR016036">
    <property type="entry name" value="Malonyl_transacylase_ACP-bd"/>
</dbReference>
<keyword evidence="6" id="KW-0012">Acyltransferase</keyword>
<dbReference type="PROSITE" id="PS00606">
    <property type="entry name" value="KS3_1"/>
    <property type="match status" value="1"/>
</dbReference>
<organism evidence="12 13">
    <name type="scientific">Amycolatopsis cihanbeyliensis</name>
    <dbReference type="NCBI Taxonomy" id="1128664"/>
    <lineage>
        <taxon>Bacteria</taxon>
        <taxon>Bacillati</taxon>
        <taxon>Actinomycetota</taxon>
        <taxon>Actinomycetes</taxon>
        <taxon>Pseudonocardiales</taxon>
        <taxon>Pseudonocardiaceae</taxon>
        <taxon>Amycolatopsis</taxon>
    </lineage>
</organism>
<dbReference type="Gene3D" id="3.40.47.10">
    <property type="match status" value="1"/>
</dbReference>
<evidence type="ECO:0000313" key="13">
    <source>
        <dbReference type="Proteomes" id="UP000320876"/>
    </source>
</evidence>
<dbReference type="PROSITE" id="PS00012">
    <property type="entry name" value="PHOSPHOPANTETHEINE"/>
    <property type="match status" value="1"/>
</dbReference>
<dbReference type="InterPro" id="IPR042104">
    <property type="entry name" value="PKS_dehydratase_sf"/>
</dbReference>
<dbReference type="Pfam" id="PF00698">
    <property type="entry name" value="Acyl_transf_1"/>
    <property type="match status" value="1"/>
</dbReference>
<dbReference type="PROSITE" id="PS52004">
    <property type="entry name" value="KS3_2"/>
    <property type="match status" value="1"/>
</dbReference>
<dbReference type="Gene3D" id="3.40.50.720">
    <property type="entry name" value="NAD(P)-binding Rossmann-like Domain"/>
    <property type="match status" value="3"/>
</dbReference>
<proteinExistence type="predicted"/>
<dbReference type="GO" id="GO:0006633">
    <property type="term" value="P:fatty acid biosynthetic process"/>
    <property type="evidence" value="ECO:0007669"/>
    <property type="project" value="InterPro"/>
</dbReference>
<evidence type="ECO:0000256" key="2">
    <source>
        <dbReference type="ARBA" id="ARBA00022553"/>
    </source>
</evidence>
<dbReference type="SUPFAM" id="SSF51735">
    <property type="entry name" value="NAD(P)-binding Rossmann-fold domains"/>
    <property type="match status" value="3"/>
</dbReference>
<keyword evidence="13" id="KW-1185">Reference proteome</keyword>
<feature type="domain" description="Ketosynthase family 3 (KS3)" evidence="10">
    <location>
        <begin position="5"/>
        <end position="429"/>
    </location>
</feature>
<feature type="active site" description="Proton donor; for dehydratase activity" evidence="7">
    <location>
        <position position="1081"/>
    </location>
</feature>
<evidence type="ECO:0000259" key="11">
    <source>
        <dbReference type="PROSITE" id="PS52019"/>
    </source>
</evidence>
<dbReference type="Pfam" id="PF00109">
    <property type="entry name" value="ketoacyl-synt"/>
    <property type="match status" value="1"/>
</dbReference>
<feature type="region of interest" description="Disordered" evidence="8">
    <location>
        <begin position="1160"/>
        <end position="1181"/>
    </location>
</feature>
<dbReference type="GO" id="GO:0016491">
    <property type="term" value="F:oxidoreductase activity"/>
    <property type="evidence" value="ECO:0007669"/>
    <property type="project" value="InterPro"/>
</dbReference>
<dbReference type="Pfam" id="PF00550">
    <property type="entry name" value="PP-binding"/>
    <property type="match status" value="1"/>
</dbReference>
<dbReference type="InterPro" id="IPR049900">
    <property type="entry name" value="PKS_mFAS_DH"/>
</dbReference>
<evidence type="ECO:0000256" key="3">
    <source>
        <dbReference type="ARBA" id="ARBA00022679"/>
    </source>
</evidence>
<dbReference type="GO" id="GO:0004312">
    <property type="term" value="F:fatty acid synthase activity"/>
    <property type="evidence" value="ECO:0007669"/>
    <property type="project" value="TreeGrafter"/>
</dbReference>
<protein>
    <submittedName>
        <fullName evidence="12">Acyl transferase domain-containing protein</fullName>
    </submittedName>
</protein>
<dbReference type="InterPro" id="IPR013154">
    <property type="entry name" value="ADH-like_N"/>
</dbReference>
<dbReference type="GO" id="GO:0004315">
    <property type="term" value="F:3-oxoacyl-[acyl-carrier-protein] synthase activity"/>
    <property type="evidence" value="ECO:0007669"/>
    <property type="project" value="InterPro"/>
</dbReference>
<comment type="caution">
    <text evidence="12">The sequence shown here is derived from an EMBL/GenBank/DDBJ whole genome shotgun (WGS) entry which is preliminary data.</text>
</comment>
<evidence type="ECO:0000256" key="7">
    <source>
        <dbReference type="PROSITE-ProRule" id="PRU01363"/>
    </source>
</evidence>